<dbReference type="Proteomes" id="UP000005237">
    <property type="component" value="Unassembled WGS sequence"/>
</dbReference>
<keyword evidence="2" id="KW-1133">Transmembrane helix</keyword>
<proteinExistence type="predicted"/>
<reference evidence="3" key="2">
    <citation type="submission" date="2022-06" db="UniProtKB">
        <authorList>
            <consortium name="EnsemblMetazoa"/>
        </authorList>
    </citation>
    <scope>IDENTIFICATION</scope>
    <source>
        <strain evidence="3">DF5081</strain>
    </source>
</reference>
<feature type="region of interest" description="Disordered" evidence="1">
    <location>
        <begin position="1"/>
        <end position="26"/>
    </location>
</feature>
<keyword evidence="4" id="KW-1185">Reference proteome</keyword>
<keyword evidence="2" id="KW-0472">Membrane</keyword>
<protein>
    <recommendedName>
        <fullName evidence="5">Transmembrane protein</fullName>
    </recommendedName>
</protein>
<dbReference type="EnsemblMetazoa" id="CJA43148.1">
    <property type="protein sequence ID" value="CJA43148.1"/>
    <property type="gene ID" value="WBGene00218996"/>
</dbReference>
<accession>A0A8R1J136</accession>
<evidence type="ECO:0000313" key="3">
    <source>
        <dbReference type="EnsemblMetazoa" id="CJA43148.1"/>
    </source>
</evidence>
<reference evidence="4" key="1">
    <citation type="submission" date="2010-08" db="EMBL/GenBank/DDBJ databases">
        <authorList>
            <consortium name="Caenorhabditis japonica Sequencing Consortium"/>
            <person name="Wilson R.K."/>
        </authorList>
    </citation>
    <scope>NUCLEOTIDE SEQUENCE [LARGE SCALE GENOMIC DNA]</scope>
    <source>
        <strain evidence="4">DF5081</strain>
    </source>
</reference>
<evidence type="ECO:0000256" key="2">
    <source>
        <dbReference type="SAM" id="Phobius"/>
    </source>
</evidence>
<organism evidence="3 4">
    <name type="scientific">Caenorhabditis japonica</name>
    <dbReference type="NCBI Taxonomy" id="281687"/>
    <lineage>
        <taxon>Eukaryota</taxon>
        <taxon>Metazoa</taxon>
        <taxon>Ecdysozoa</taxon>
        <taxon>Nematoda</taxon>
        <taxon>Chromadorea</taxon>
        <taxon>Rhabditida</taxon>
        <taxon>Rhabditina</taxon>
        <taxon>Rhabditomorpha</taxon>
        <taxon>Rhabditoidea</taxon>
        <taxon>Rhabditidae</taxon>
        <taxon>Peloderinae</taxon>
        <taxon>Caenorhabditis</taxon>
    </lineage>
</organism>
<evidence type="ECO:0000313" key="4">
    <source>
        <dbReference type="Proteomes" id="UP000005237"/>
    </source>
</evidence>
<evidence type="ECO:0000256" key="1">
    <source>
        <dbReference type="SAM" id="MobiDB-lite"/>
    </source>
</evidence>
<evidence type="ECO:0008006" key="5">
    <source>
        <dbReference type="Google" id="ProtNLM"/>
    </source>
</evidence>
<name>A0A8R1J136_CAEJA</name>
<keyword evidence="2" id="KW-0812">Transmembrane</keyword>
<sequence length="152" mass="17096">MPNGSNINVVQEKNGNYKRRPTSPNSSRKIAKNLLFIGMIFALASSCCAWVPIAPTKFYDCQNPSGHALVTPPKPAPCQPTTARNVKTGRVVMSIKNQTMEDRTSWKCRIEVFNQCTDSLFFVPIYTSPFLRRERPSKMECMEAAEEKCGMN</sequence>
<feature type="compositionally biased region" description="Polar residues" evidence="1">
    <location>
        <begin position="1"/>
        <end position="14"/>
    </location>
</feature>
<feature type="transmembrane region" description="Helical" evidence="2">
    <location>
        <begin position="34"/>
        <end position="53"/>
    </location>
</feature>
<dbReference type="AlphaFoldDB" id="A0A8R1J136"/>